<comment type="caution">
    <text evidence="1">The sequence shown here is derived from an EMBL/GenBank/DDBJ whole genome shotgun (WGS) entry which is preliminary data.</text>
</comment>
<proteinExistence type="predicted"/>
<evidence type="ECO:0000313" key="2">
    <source>
        <dbReference type="Proteomes" id="UP000734854"/>
    </source>
</evidence>
<dbReference type="GO" id="GO:0003723">
    <property type="term" value="F:RNA binding"/>
    <property type="evidence" value="ECO:0007669"/>
    <property type="project" value="InterPro"/>
</dbReference>
<dbReference type="Proteomes" id="UP000734854">
    <property type="component" value="Unassembled WGS sequence"/>
</dbReference>
<evidence type="ECO:0000313" key="1">
    <source>
        <dbReference type="EMBL" id="KAG6528778.1"/>
    </source>
</evidence>
<dbReference type="GO" id="GO:0009451">
    <property type="term" value="P:RNA modification"/>
    <property type="evidence" value="ECO:0007669"/>
    <property type="project" value="InterPro"/>
</dbReference>
<keyword evidence="2" id="KW-1185">Reference proteome</keyword>
<evidence type="ECO:0008006" key="3">
    <source>
        <dbReference type="Google" id="ProtNLM"/>
    </source>
</evidence>
<dbReference type="EMBL" id="JACMSC010000003">
    <property type="protein sequence ID" value="KAG6528778.1"/>
    <property type="molecule type" value="Genomic_DNA"/>
</dbReference>
<organism evidence="1 2">
    <name type="scientific">Zingiber officinale</name>
    <name type="common">Ginger</name>
    <name type="synonym">Amomum zingiber</name>
    <dbReference type="NCBI Taxonomy" id="94328"/>
    <lineage>
        <taxon>Eukaryota</taxon>
        <taxon>Viridiplantae</taxon>
        <taxon>Streptophyta</taxon>
        <taxon>Embryophyta</taxon>
        <taxon>Tracheophyta</taxon>
        <taxon>Spermatophyta</taxon>
        <taxon>Magnoliopsida</taxon>
        <taxon>Liliopsida</taxon>
        <taxon>Zingiberales</taxon>
        <taxon>Zingiberaceae</taxon>
        <taxon>Zingiber</taxon>
    </lineage>
</organism>
<name>A0A8J5HJX4_ZINOF</name>
<dbReference type="InterPro" id="IPR011990">
    <property type="entry name" value="TPR-like_helical_dom_sf"/>
</dbReference>
<gene>
    <name evidence="1" type="ORF">ZIOFF_010963</name>
</gene>
<dbReference type="InterPro" id="IPR046960">
    <property type="entry name" value="PPR_At4g14850-like_plant"/>
</dbReference>
<dbReference type="AlphaFoldDB" id="A0A8J5HJX4"/>
<protein>
    <recommendedName>
        <fullName evidence="3">Pentatricopeptide repeat-containing protein</fullName>
    </recommendedName>
</protein>
<accession>A0A8J5HJX4</accession>
<dbReference type="PANTHER" id="PTHR47926:SF418">
    <property type="entry name" value="(WILD MALAYSIAN BANANA) HYPOTHETICAL PROTEIN"/>
    <property type="match status" value="1"/>
</dbReference>
<dbReference type="PANTHER" id="PTHR47926">
    <property type="entry name" value="PENTATRICOPEPTIDE REPEAT-CONTAINING PROTEIN"/>
    <property type="match status" value="1"/>
</dbReference>
<reference evidence="1 2" key="1">
    <citation type="submission" date="2020-08" db="EMBL/GenBank/DDBJ databases">
        <title>Plant Genome Project.</title>
        <authorList>
            <person name="Zhang R.-G."/>
        </authorList>
    </citation>
    <scope>NUCLEOTIDE SEQUENCE [LARGE SCALE GENOMIC DNA]</scope>
    <source>
        <tissue evidence="1">Rhizome</tissue>
    </source>
</reference>
<dbReference type="Gene3D" id="1.25.40.10">
    <property type="entry name" value="Tetratricopeptide repeat domain"/>
    <property type="match status" value="1"/>
</dbReference>
<sequence length="167" mass="18651">MMDLGIDPNYITFVSVLSACNRNELVNQGFKYYTCMVDLLGHAGCLDEAMQVIDAMPIHPDSSVWGSLLAASKEIGRLMQSNVVRKDTRCSWIYVSNKTFVFIAHDQSYQATQQIYEMLGSLKELVKTKGQSTTAFNDSTFTVLGSQTRAVSVREIGHSTLKRPNWA</sequence>